<protein>
    <submittedName>
        <fullName evidence="3">Nucleotidyltransferase family protein</fullName>
    </submittedName>
</protein>
<dbReference type="Pfam" id="PF18765">
    <property type="entry name" value="Polbeta"/>
    <property type="match status" value="1"/>
</dbReference>
<proteinExistence type="predicted"/>
<evidence type="ECO:0000313" key="3">
    <source>
        <dbReference type="EMBL" id="EIM57357.1"/>
    </source>
</evidence>
<dbReference type="STRING" id="633697.EubceDRAFT1_1568"/>
<dbReference type="Pfam" id="PF13228">
    <property type="entry name" value="DUF4037"/>
    <property type="match status" value="1"/>
</dbReference>
<evidence type="ECO:0000313" key="4">
    <source>
        <dbReference type="Proteomes" id="UP000005753"/>
    </source>
</evidence>
<evidence type="ECO:0000259" key="1">
    <source>
        <dbReference type="Pfam" id="PF13228"/>
    </source>
</evidence>
<keyword evidence="3" id="KW-0808">Transferase</keyword>
<dbReference type="OrthoDB" id="5176171at2"/>
<dbReference type="InterPro" id="IPR041633">
    <property type="entry name" value="Polbeta"/>
</dbReference>
<dbReference type="EMBL" id="CM001487">
    <property type="protein sequence ID" value="EIM57357.1"/>
    <property type="molecule type" value="Genomic_DNA"/>
</dbReference>
<dbReference type="eggNOG" id="COG1708">
    <property type="taxonomic scope" value="Bacteria"/>
</dbReference>
<evidence type="ECO:0000259" key="2">
    <source>
        <dbReference type="Pfam" id="PF18765"/>
    </source>
</evidence>
<dbReference type="Proteomes" id="UP000005753">
    <property type="component" value="Chromosome"/>
</dbReference>
<keyword evidence="4" id="KW-1185">Reference proteome</keyword>
<dbReference type="HOGENOM" id="CLU_069366_0_0_9"/>
<reference evidence="3 4" key="2">
    <citation type="submission" date="2012-02" db="EMBL/GenBank/DDBJ databases">
        <title>Improved High-Quality Draft sequence of Eubacterium cellulosolvens 6.</title>
        <authorList>
            <consortium name="US DOE Joint Genome Institute"/>
            <person name="Lucas S."/>
            <person name="Han J."/>
            <person name="Lapidus A."/>
            <person name="Cheng J.-F."/>
            <person name="Goodwin L."/>
            <person name="Pitluck S."/>
            <person name="Peters L."/>
            <person name="Mikhailova N."/>
            <person name="Gu W."/>
            <person name="Detter J.C."/>
            <person name="Han C."/>
            <person name="Tapia R."/>
            <person name="Land M."/>
            <person name="Hauser L."/>
            <person name="Kyrpides N."/>
            <person name="Ivanova N."/>
            <person name="Pagani I."/>
            <person name="Johnson E."/>
            <person name="Mukhopadhyay B."/>
            <person name="Anderson I."/>
            <person name="Woyke T."/>
        </authorList>
    </citation>
    <scope>NUCLEOTIDE SEQUENCE [LARGE SCALE GENOMIC DNA]</scope>
    <source>
        <strain evidence="3 4">6</strain>
    </source>
</reference>
<organism evidence="3 4">
    <name type="scientific">Eubacterium cellulosolvens (strain ATCC 43171 / JCM 9499 / 6)</name>
    <name type="common">Cillobacterium cellulosolvens</name>
    <dbReference type="NCBI Taxonomy" id="633697"/>
    <lineage>
        <taxon>Bacteria</taxon>
        <taxon>Bacillati</taxon>
        <taxon>Bacillota</taxon>
        <taxon>Clostridia</taxon>
        <taxon>Eubacteriales</taxon>
        <taxon>Eubacteriaceae</taxon>
        <taxon>Eubacterium</taxon>
    </lineage>
</organism>
<accession>I5AU84</accession>
<dbReference type="CDD" id="cd05403">
    <property type="entry name" value="NT_KNTase_like"/>
    <property type="match status" value="1"/>
</dbReference>
<dbReference type="GO" id="GO:0016779">
    <property type="term" value="F:nucleotidyltransferase activity"/>
    <property type="evidence" value="ECO:0007669"/>
    <property type="project" value="InterPro"/>
</dbReference>
<gene>
    <name evidence="3" type="ORF">EubceDRAFT1_1568</name>
</gene>
<dbReference type="SUPFAM" id="SSF81301">
    <property type="entry name" value="Nucleotidyltransferase"/>
    <property type="match status" value="1"/>
</dbReference>
<sequence>MLIDELIEMLSSMEGVEAVALGGSRAAGNNDPGSDYDLYVYYTTLPDPEDRRKLFQKVSVYTEAGNDFWELEDDMVLADGPAVDVVYRHMEELDEALDRVVMHHQAGNGYTTCLWHNLLNSRILYDPEGKYAALQKKYDVPYPERLKRNIIGRNMRLLQGSLPSYEQQLQKAIERKDLVSINHRTAAFLESYFDVIFAMNELTHPGEKKLIPYAMKHAKYLPEKFEENLTQLFEDLYGNPERVMEDYEQIRQNLGAELQRYVQVDEKYKLKI</sequence>
<dbReference type="Gene3D" id="3.30.460.10">
    <property type="entry name" value="Beta Polymerase, domain 2"/>
    <property type="match status" value="1"/>
</dbReference>
<feature type="domain" description="DUF4037" evidence="1">
    <location>
        <begin position="119"/>
        <end position="208"/>
    </location>
</feature>
<dbReference type="InterPro" id="IPR043519">
    <property type="entry name" value="NT_sf"/>
</dbReference>
<feature type="domain" description="Polymerase beta nucleotidyltransferase" evidence="2">
    <location>
        <begin position="5"/>
        <end position="72"/>
    </location>
</feature>
<reference evidence="3 4" key="1">
    <citation type="submission" date="2010-08" db="EMBL/GenBank/DDBJ databases">
        <authorList>
            <consortium name="US DOE Joint Genome Institute (JGI-PGF)"/>
            <person name="Lucas S."/>
            <person name="Copeland A."/>
            <person name="Lapidus A."/>
            <person name="Cheng J.-F."/>
            <person name="Bruce D."/>
            <person name="Goodwin L."/>
            <person name="Pitluck S."/>
            <person name="Land M.L."/>
            <person name="Hauser L."/>
            <person name="Chang Y.-J."/>
            <person name="Anderson I.J."/>
            <person name="Johnson E."/>
            <person name="Mulhopadhyay B."/>
            <person name="Kyrpides N."/>
            <person name="Woyke T.J."/>
        </authorList>
    </citation>
    <scope>NUCLEOTIDE SEQUENCE [LARGE SCALE GENOMIC DNA]</scope>
    <source>
        <strain evidence="3 4">6</strain>
    </source>
</reference>
<name>I5AU84_EUBC6</name>
<dbReference type="InterPro" id="IPR025117">
    <property type="entry name" value="DUF4037"/>
</dbReference>
<dbReference type="AlphaFoldDB" id="I5AU84"/>